<dbReference type="SMART" id="SM00220">
    <property type="entry name" value="S_TKc"/>
    <property type="match status" value="1"/>
</dbReference>
<feature type="region of interest" description="Disordered" evidence="11">
    <location>
        <begin position="621"/>
        <end position="640"/>
    </location>
</feature>
<dbReference type="GO" id="GO:0005524">
    <property type="term" value="F:ATP binding"/>
    <property type="evidence" value="ECO:0007669"/>
    <property type="project" value="UniProtKB-UniRule"/>
</dbReference>
<protein>
    <recommendedName>
        <fullName evidence="2">non-specific serine/threonine protein kinase</fullName>
        <ecNumber evidence="2">2.7.11.1</ecNumber>
    </recommendedName>
</protein>
<dbReference type="EC" id="2.7.11.1" evidence="2"/>
<dbReference type="GO" id="GO:0031349">
    <property type="term" value="P:positive regulation of defense response"/>
    <property type="evidence" value="ECO:0007669"/>
    <property type="project" value="UniProtKB-ARBA"/>
</dbReference>
<keyword evidence="15" id="KW-1185">Reference proteome</keyword>
<dbReference type="EnsemblMetazoa" id="G29335.1">
    <property type="protein sequence ID" value="G29335.1:cds"/>
    <property type="gene ID" value="G29335"/>
</dbReference>
<evidence type="ECO:0000256" key="8">
    <source>
        <dbReference type="ARBA" id="ARBA00047899"/>
    </source>
</evidence>
<dbReference type="PROSITE" id="PS00108">
    <property type="entry name" value="PROTEIN_KINASE_ST"/>
    <property type="match status" value="1"/>
</dbReference>
<dbReference type="InterPro" id="IPR017441">
    <property type="entry name" value="Protein_kinase_ATP_BS"/>
</dbReference>
<dbReference type="Gene3D" id="1.10.533.10">
    <property type="entry name" value="Death Domain, Fas"/>
    <property type="match status" value="1"/>
</dbReference>
<dbReference type="FunFam" id="1.10.510.10:FF:000754">
    <property type="entry name" value="Interleukin-1 receptor-associated kinase"/>
    <property type="match status" value="1"/>
</dbReference>
<proteinExistence type="inferred from homology"/>
<dbReference type="GO" id="GO:0004674">
    <property type="term" value="F:protein serine/threonine kinase activity"/>
    <property type="evidence" value="ECO:0007669"/>
    <property type="project" value="UniProtKB-KW"/>
</dbReference>
<dbReference type="OMA" id="AYDENRE"/>
<dbReference type="PROSITE" id="PS50011">
    <property type="entry name" value="PROTEIN_KINASE_DOM"/>
    <property type="match status" value="1"/>
</dbReference>
<dbReference type="InterPro" id="IPR008271">
    <property type="entry name" value="Ser/Thr_kinase_AS"/>
</dbReference>
<dbReference type="PANTHER" id="PTHR48006:SF102">
    <property type="entry name" value="LEUCINE-RICH REPEAT-CONTAINING PROTEIN DDB_G0281931-RELATED"/>
    <property type="match status" value="1"/>
</dbReference>
<evidence type="ECO:0000256" key="6">
    <source>
        <dbReference type="ARBA" id="ARBA00022777"/>
    </source>
</evidence>
<accession>A0A8W8LRG2</accession>
<evidence type="ECO:0000256" key="9">
    <source>
        <dbReference type="ARBA" id="ARBA00048679"/>
    </source>
</evidence>
<dbReference type="CDD" id="cd14066">
    <property type="entry name" value="STKc_IRAK"/>
    <property type="match status" value="1"/>
</dbReference>
<feature type="domain" description="Death" evidence="13">
    <location>
        <begin position="36"/>
        <end position="102"/>
    </location>
</feature>
<evidence type="ECO:0000256" key="11">
    <source>
        <dbReference type="SAM" id="MobiDB-lite"/>
    </source>
</evidence>
<dbReference type="InterPro" id="IPR051824">
    <property type="entry name" value="LRR_Rcpt-Like_S/T_Kinase"/>
</dbReference>
<evidence type="ECO:0000256" key="3">
    <source>
        <dbReference type="ARBA" id="ARBA00022527"/>
    </source>
</evidence>
<dbReference type="Gene3D" id="1.10.510.10">
    <property type="entry name" value="Transferase(Phosphotransferase) domain 1"/>
    <property type="match status" value="1"/>
</dbReference>
<dbReference type="InterPro" id="IPR011029">
    <property type="entry name" value="DEATH-like_dom_sf"/>
</dbReference>
<dbReference type="Pfam" id="PF07714">
    <property type="entry name" value="PK_Tyr_Ser-Thr"/>
    <property type="match status" value="1"/>
</dbReference>
<comment type="similarity">
    <text evidence="1">Belongs to the protein kinase superfamily. TKL Ser/Thr protein kinase family. Pelle subfamily.</text>
</comment>
<comment type="catalytic activity">
    <reaction evidence="8">
        <text>L-threonyl-[protein] + ATP = O-phospho-L-threonyl-[protein] + ADP + H(+)</text>
        <dbReference type="Rhea" id="RHEA:46608"/>
        <dbReference type="Rhea" id="RHEA-COMP:11060"/>
        <dbReference type="Rhea" id="RHEA-COMP:11605"/>
        <dbReference type="ChEBI" id="CHEBI:15378"/>
        <dbReference type="ChEBI" id="CHEBI:30013"/>
        <dbReference type="ChEBI" id="CHEBI:30616"/>
        <dbReference type="ChEBI" id="CHEBI:61977"/>
        <dbReference type="ChEBI" id="CHEBI:456216"/>
        <dbReference type="EC" id="2.7.11.1"/>
    </reaction>
</comment>
<feature type="domain" description="Protein kinase" evidence="12">
    <location>
        <begin position="306"/>
        <end position="588"/>
    </location>
</feature>
<dbReference type="InterPro" id="IPR011009">
    <property type="entry name" value="Kinase-like_dom_sf"/>
</dbReference>
<evidence type="ECO:0000256" key="10">
    <source>
        <dbReference type="PROSITE-ProRule" id="PRU10141"/>
    </source>
</evidence>
<dbReference type="OrthoDB" id="4062651at2759"/>
<evidence type="ECO:0000256" key="4">
    <source>
        <dbReference type="ARBA" id="ARBA00022679"/>
    </source>
</evidence>
<dbReference type="InterPro" id="IPR000719">
    <property type="entry name" value="Prot_kinase_dom"/>
</dbReference>
<evidence type="ECO:0000313" key="15">
    <source>
        <dbReference type="Proteomes" id="UP000005408"/>
    </source>
</evidence>
<dbReference type="SUPFAM" id="SSF47986">
    <property type="entry name" value="DEATH domain"/>
    <property type="match status" value="1"/>
</dbReference>
<evidence type="ECO:0000313" key="14">
    <source>
        <dbReference type="EnsemblMetazoa" id="G29335.1:cds"/>
    </source>
</evidence>
<comment type="catalytic activity">
    <reaction evidence="9">
        <text>L-seryl-[protein] + ATP = O-phospho-L-seryl-[protein] + ADP + H(+)</text>
        <dbReference type="Rhea" id="RHEA:17989"/>
        <dbReference type="Rhea" id="RHEA-COMP:9863"/>
        <dbReference type="Rhea" id="RHEA-COMP:11604"/>
        <dbReference type="ChEBI" id="CHEBI:15378"/>
        <dbReference type="ChEBI" id="CHEBI:29999"/>
        <dbReference type="ChEBI" id="CHEBI:30616"/>
        <dbReference type="ChEBI" id="CHEBI:83421"/>
        <dbReference type="ChEBI" id="CHEBI:456216"/>
        <dbReference type="EC" id="2.7.11.1"/>
    </reaction>
</comment>
<dbReference type="InterPro" id="IPR000488">
    <property type="entry name" value="Death_dom"/>
</dbReference>
<sequence length="1062" mass="119603">MASPKRQHRRENHFIYDLPYSITRQICCNLDVDRAWEKLASEIGYTIQEVRVFEMAFQHHSGSPCKDVLSDWGSKNATAKDLYLILQRIGRRREMQLLESYFNCDSKQNKIAFQTDQMSCHGMETPSMILRALDNSSLPPPPSKSSTKASVGAWSTSSMNGSTSMSDKNVNLNMPENPKGKATKKHAEYKAIPSLTDEQFYPQKKHDYLGIMKETSGLSSTSTSSFDSKSSMSGVKVNQCEMDGPAQEKGDMDEKPLDSSLMETLKNKDGYSSLAKEGGCDIDVAVALVGTQSFTTKELNHATNGFSEEYKIGEGAFGEVFKGFLKRTHCAIKKLFSRQEEGISHQDHLTSELKSLIKYRHENIVPLYGYTFEEGETCLVYQFMQNGSLEDRLRCTNNTRPLDWHQRLEIMKGAACGLQYLHTLDQKPLIHGDIKSSNILLDKHLEAKIADLGLARHATGGSSQSGRLTHITKKQTFTKQYQTKAYLPPEVIRGNAMSIKGDTYSFGVVMLEVFTGESAYDENREGGQFLKDYVKDFSDTEEKWLNLFEKGLQFTSKDVIKQFFKLALQCISQLKKSRPDMVEVHTNLSNLEASINKEFPTTCSGIDEIHIEHLPSEAMSDLGTPQESPFTSNENQPEHIPHQIPTYPVIKMGQPITEAMKLQLEYDSGLKQGEFGILKTQTAYESDQLQMEEKDMQCSSEFQNHEYLYTENKGTDLTKKDFVCSHDVPTNSSVYPTDINKLEDIKKIGENLDISSTQQDEPHSDEQQNEGTESGFMTSNETETTVSDIKNMALTDTISHDYQTSTVTSQSEFSFYDTNPEITAKANLPGGNQERLAQEIAAVGEKSGFGSLSLFEKYKEALDMEHEEDYDTGESVEYDGDYNIITGVSENDDSAYYWDPEEEEQSQEDTFTTQTAEQDDDQIETLQDAEVQRQGPVNIHFCPSSPAEATEEEDYGDNDSRLFSSQVSEEPQTNIVTDKYQKDLTPHLGFNTMDQMLFENPKNSASQFTSTIPSVSTENMRTFSPVAANGCESEKDVKLLKVNSNTHWQHQRLEPSEGECFV</sequence>
<keyword evidence="4" id="KW-0808">Transferase</keyword>
<dbReference type="InterPro" id="IPR001245">
    <property type="entry name" value="Ser-Thr/Tyr_kinase_cat_dom"/>
</dbReference>
<keyword evidence="6" id="KW-0418">Kinase</keyword>
<evidence type="ECO:0000256" key="2">
    <source>
        <dbReference type="ARBA" id="ARBA00012513"/>
    </source>
</evidence>
<dbReference type="PROSITE" id="PS00107">
    <property type="entry name" value="PROTEIN_KINASE_ATP"/>
    <property type="match status" value="1"/>
</dbReference>
<dbReference type="Proteomes" id="UP000005408">
    <property type="component" value="Unassembled WGS sequence"/>
</dbReference>
<evidence type="ECO:0000256" key="5">
    <source>
        <dbReference type="ARBA" id="ARBA00022741"/>
    </source>
</evidence>
<evidence type="ECO:0000256" key="7">
    <source>
        <dbReference type="ARBA" id="ARBA00022840"/>
    </source>
</evidence>
<keyword evidence="5 10" id="KW-0547">Nucleotide-binding</keyword>
<keyword evidence="7 10" id="KW-0067">ATP-binding</keyword>
<dbReference type="Pfam" id="PF00531">
    <property type="entry name" value="Death"/>
    <property type="match status" value="1"/>
</dbReference>
<dbReference type="GO" id="GO:0009893">
    <property type="term" value="P:positive regulation of metabolic process"/>
    <property type="evidence" value="ECO:0007669"/>
    <property type="project" value="UniProtKB-ARBA"/>
</dbReference>
<dbReference type="PANTHER" id="PTHR48006">
    <property type="entry name" value="LEUCINE-RICH REPEAT-CONTAINING PROTEIN DDB_G0281931-RELATED"/>
    <property type="match status" value="1"/>
</dbReference>
<feature type="compositionally biased region" description="Polar residues" evidence="11">
    <location>
        <begin position="623"/>
        <end position="635"/>
    </location>
</feature>
<evidence type="ECO:0000256" key="1">
    <source>
        <dbReference type="ARBA" id="ARBA00008718"/>
    </source>
</evidence>
<dbReference type="GO" id="GO:1902533">
    <property type="term" value="P:positive regulation of intracellular signal transduction"/>
    <property type="evidence" value="ECO:0007669"/>
    <property type="project" value="UniProtKB-ARBA"/>
</dbReference>
<keyword evidence="3" id="KW-0723">Serine/threonine-protein kinase</keyword>
<dbReference type="GO" id="GO:0045087">
    <property type="term" value="P:innate immune response"/>
    <property type="evidence" value="ECO:0007669"/>
    <property type="project" value="UniProtKB-ARBA"/>
</dbReference>
<feature type="compositionally biased region" description="Polar residues" evidence="11">
    <location>
        <begin position="769"/>
        <end position="783"/>
    </location>
</feature>
<dbReference type="PROSITE" id="PS50017">
    <property type="entry name" value="DEATH_DOMAIN"/>
    <property type="match status" value="1"/>
</dbReference>
<dbReference type="Gene3D" id="3.30.200.20">
    <property type="entry name" value="Phosphorylase Kinase, domain 1"/>
    <property type="match status" value="1"/>
</dbReference>
<evidence type="ECO:0000259" key="12">
    <source>
        <dbReference type="PROSITE" id="PS50011"/>
    </source>
</evidence>
<feature type="region of interest" description="Disordered" evidence="11">
    <location>
        <begin position="136"/>
        <end position="170"/>
    </location>
</feature>
<feature type="binding site" evidence="10">
    <location>
        <position position="334"/>
    </location>
    <ligand>
        <name>ATP</name>
        <dbReference type="ChEBI" id="CHEBI:30616"/>
    </ligand>
</feature>
<dbReference type="AlphaFoldDB" id="A0A8W8LRG2"/>
<feature type="compositionally biased region" description="Low complexity" evidence="11">
    <location>
        <begin position="155"/>
        <end position="166"/>
    </location>
</feature>
<reference evidence="14" key="1">
    <citation type="submission" date="2022-08" db="UniProtKB">
        <authorList>
            <consortium name="EnsemblMetazoa"/>
        </authorList>
    </citation>
    <scope>IDENTIFICATION</scope>
    <source>
        <strain evidence="14">05x7-T-G4-1.051#20</strain>
    </source>
</reference>
<feature type="region of interest" description="Disordered" evidence="11">
    <location>
        <begin position="756"/>
        <end position="783"/>
    </location>
</feature>
<organism evidence="14 15">
    <name type="scientific">Magallana gigas</name>
    <name type="common">Pacific oyster</name>
    <name type="synonym">Crassostrea gigas</name>
    <dbReference type="NCBI Taxonomy" id="29159"/>
    <lineage>
        <taxon>Eukaryota</taxon>
        <taxon>Metazoa</taxon>
        <taxon>Spiralia</taxon>
        <taxon>Lophotrochozoa</taxon>
        <taxon>Mollusca</taxon>
        <taxon>Bivalvia</taxon>
        <taxon>Autobranchia</taxon>
        <taxon>Pteriomorphia</taxon>
        <taxon>Ostreida</taxon>
        <taxon>Ostreoidea</taxon>
        <taxon>Ostreidae</taxon>
        <taxon>Magallana</taxon>
    </lineage>
</organism>
<dbReference type="SUPFAM" id="SSF56112">
    <property type="entry name" value="Protein kinase-like (PK-like)"/>
    <property type="match status" value="1"/>
</dbReference>
<dbReference type="GO" id="GO:0007165">
    <property type="term" value="P:signal transduction"/>
    <property type="evidence" value="ECO:0007669"/>
    <property type="project" value="InterPro"/>
</dbReference>
<evidence type="ECO:0000259" key="13">
    <source>
        <dbReference type="PROSITE" id="PS50017"/>
    </source>
</evidence>
<name>A0A8W8LRG2_MAGGI</name>